<keyword evidence="3" id="KW-1003">Cell membrane</keyword>
<dbReference type="Pfam" id="PF21088">
    <property type="entry name" value="MS_channel_1st"/>
    <property type="match status" value="1"/>
</dbReference>
<comment type="caution">
    <text evidence="11">The sequence shown here is derived from an EMBL/GenBank/DDBJ whole genome shotgun (WGS) entry which is preliminary data.</text>
</comment>
<dbReference type="PANTHER" id="PTHR30221:SF1">
    <property type="entry name" value="SMALL-CONDUCTANCE MECHANOSENSITIVE CHANNEL"/>
    <property type="match status" value="1"/>
</dbReference>
<keyword evidence="6 7" id="KW-0472">Membrane</keyword>
<keyword evidence="5 7" id="KW-1133">Transmembrane helix</keyword>
<dbReference type="Pfam" id="PF05552">
    <property type="entry name" value="MS_channel_1st_1"/>
    <property type="match status" value="1"/>
</dbReference>
<dbReference type="AlphaFoldDB" id="A0A7X9RV62"/>
<dbReference type="InterPro" id="IPR011066">
    <property type="entry name" value="MscS_channel_C_sf"/>
</dbReference>
<dbReference type="Proteomes" id="UP000576082">
    <property type="component" value="Unassembled WGS sequence"/>
</dbReference>
<dbReference type="Gene3D" id="2.30.30.60">
    <property type="match status" value="1"/>
</dbReference>
<evidence type="ECO:0000256" key="3">
    <source>
        <dbReference type="ARBA" id="ARBA00022475"/>
    </source>
</evidence>
<comment type="similarity">
    <text evidence="2">Belongs to the MscS (TC 1.A.23) family.</text>
</comment>
<dbReference type="GO" id="GO:0005886">
    <property type="term" value="C:plasma membrane"/>
    <property type="evidence" value="ECO:0007669"/>
    <property type="project" value="UniProtKB-SubCell"/>
</dbReference>
<dbReference type="EMBL" id="JABANE010000038">
    <property type="protein sequence ID" value="NME69286.1"/>
    <property type="molecule type" value="Genomic_DNA"/>
</dbReference>
<dbReference type="InterPro" id="IPR010920">
    <property type="entry name" value="LSM_dom_sf"/>
</dbReference>
<dbReference type="InterPro" id="IPR045275">
    <property type="entry name" value="MscS_archaea/bacteria_type"/>
</dbReference>
<dbReference type="InterPro" id="IPR006685">
    <property type="entry name" value="MscS_channel_2nd"/>
</dbReference>
<dbReference type="GO" id="GO:0008381">
    <property type="term" value="F:mechanosensitive monoatomic ion channel activity"/>
    <property type="evidence" value="ECO:0007669"/>
    <property type="project" value="InterPro"/>
</dbReference>
<protein>
    <submittedName>
        <fullName evidence="11">Mechanosensitive ion channel</fullName>
    </submittedName>
</protein>
<evidence type="ECO:0000256" key="6">
    <source>
        <dbReference type="ARBA" id="ARBA00023136"/>
    </source>
</evidence>
<evidence type="ECO:0000256" key="4">
    <source>
        <dbReference type="ARBA" id="ARBA00022692"/>
    </source>
</evidence>
<dbReference type="InterPro" id="IPR008910">
    <property type="entry name" value="MSC_TM_helix"/>
</dbReference>
<feature type="transmembrane region" description="Helical" evidence="7">
    <location>
        <begin position="92"/>
        <end position="121"/>
    </location>
</feature>
<dbReference type="SUPFAM" id="SSF50182">
    <property type="entry name" value="Sm-like ribonucleoproteins"/>
    <property type="match status" value="1"/>
</dbReference>
<evidence type="ECO:0000259" key="9">
    <source>
        <dbReference type="Pfam" id="PF21082"/>
    </source>
</evidence>
<organism evidence="11 12">
    <name type="scientific">Flammeovirga aprica JL-4</name>
    <dbReference type="NCBI Taxonomy" id="694437"/>
    <lineage>
        <taxon>Bacteria</taxon>
        <taxon>Pseudomonadati</taxon>
        <taxon>Bacteroidota</taxon>
        <taxon>Cytophagia</taxon>
        <taxon>Cytophagales</taxon>
        <taxon>Flammeovirgaceae</taxon>
        <taxon>Flammeovirga</taxon>
    </lineage>
</organism>
<evidence type="ECO:0000259" key="10">
    <source>
        <dbReference type="Pfam" id="PF21088"/>
    </source>
</evidence>
<keyword evidence="4 7" id="KW-0812">Transmembrane</keyword>
<keyword evidence="12" id="KW-1185">Reference proteome</keyword>
<dbReference type="InterPro" id="IPR011014">
    <property type="entry name" value="MscS_channel_TM-2"/>
</dbReference>
<feature type="transmembrane region" description="Helical" evidence="7">
    <location>
        <begin position="61"/>
        <end position="86"/>
    </location>
</feature>
<sequence length="279" mass="30342">MEEISQYQDVIVVSTMDFVNQYAFKLLGALAILIIGFFVANKAGNFVSTQVKKRYSDNQALVDFLVSITKIIIKVIIIVAAIGQAGVETTSFIAMLGSAGLAIGLALQGSLANVAGGALILTLRPFRKGELIDAQGHLGVVHDIGLFATTVITPHRRHVFIPNGALAGGVIKNYTREGFVRCDIPIGISYGADIKLAREVLLGLVKDDKRINQEPEKPVVWVTNLGDSSVDLQLRVHISVNDYWNVLFETTEAAKLAFDEAGIEIPFPQRVVHMQKSED</sequence>
<reference evidence="11 12" key="1">
    <citation type="submission" date="2020-04" db="EMBL/GenBank/DDBJ databases">
        <title>Flammeovirga sp. SR4, a novel species isolated from seawater.</title>
        <authorList>
            <person name="Wang X."/>
        </authorList>
    </citation>
    <scope>NUCLEOTIDE SEQUENCE [LARGE SCALE GENOMIC DNA]</scope>
    <source>
        <strain evidence="11 12">ATCC 23126</strain>
    </source>
</reference>
<feature type="domain" description="Mechanosensitive ion channel MscS C-terminal" evidence="9">
    <location>
        <begin position="184"/>
        <end position="265"/>
    </location>
</feature>
<feature type="transmembrane region" description="Helical" evidence="7">
    <location>
        <begin position="22"/>
        <end position="40"/>
    </location>
</feature>
<evidence type="ECO:0000313" key="12">
    <source>
        <dbReference type="Proteomes" id="UP000576082"/>
    </source>
</evidence>
<dbReference type="InterPro" id="IPR049278">
    <property type="entry name" value="MS_channel_C"/>
</dbReference>
<dbReference type="Gene3D" id="1.10.287.1260">
    <property type="match status" value="1"/>
</dbReference>
<proteinExistence type="inferred from homology"/>
<dbReference type="PANTHER" id="PTHR30221">
    <property type="entry name" value="SMALL-CONDUCTANCE MECHANOSENSITIVE CHANNEL"/>
    <property type="match status" value="1"/>
</dbReference>
<dbReference type="RefSeq" id="WP_169657564.1">
    <property type="nucleotide sequence ID" value="NZ_JABANE010000038.1"/>
</dbReference>
<comment type="subcellular location">
    <subcellularLocation>
        <location evidence="1">Cell membrane</location>
        <topology evidence="1">Multi-pass membrane protein</topology>
    </subcellularLocation>
</comment>
<evidence type="ECO:0000259" key="8">
    <source>
        <dbReference type="Pfam" id="PF00924"/>
    </source>
</evidence>
<dbReference type="Gene3D" id="3.30.70.100">
    <property type="match status" value="1"/>
</dbReference>
<dbReference type="InterPro" id="IPR023408">
    <property type="entry name" value="MscS_beta-dom_sf"/>
</dbReference>
<feature type="domain" description="Mechanosensitive ion channel transmembrane helices 2/3" evidence="10">
    <location>
        <begin position="68"/>
        <end position="108"/>
    </location>
</feature>
<evidence type="ECO:0000256" key="5">
    <source>
        <dbReference type="ARBA" id="ARBA00022989"/>
    </source>
</evidence>
<evidence type="ECO:0000256" key="2">
    <source>
        <dbReference type="ARBA" id="ARBA00008017"/>
    </source>
</evidence>
<dbReference type="InterPro" id="IPR049142">
    <property type="entry name" value="MS_channel_1st"/>
</dbReference>
<gene>
    <name evidence="11" type="ORF">HHU12_15025</name>
</gene>
<dbReference type="Pfam" id="PF21082">
    <property type="entry name" value="MS_channel_3rd"/>
    <property type="match status" value="1"/>
</dbReference>
<feature type="domain" description="Mechanosensitive ion channel MscS" evidence="8">
    <location>
        <begin position="110"/>
        <end position="176"/>
    </location>
</feature>
<accession>A0A7X9RV62</accession>
<dbReference type="SUPFAM" id="SSF82689">
    <property type="entry name" value="Mechanosensitive channel protein MscS (YggB), C-terminal domain"/>
    <property type="match status" value="1"/>
</dbReference>
<evidence type="ECO:0000256" key="1">
    <source>
        <dbReference type="ARBA" id="ARBA00004651"/>
    </source>
</evidence>
<evidence type="ECO:0000256" key="7">
    <source>
        <dbReference type="SAM" id="Phobius"/>
    </source>
</evidence>
<name>A0A7X9RV62_9BACT</name>
<dbReference type="Pfam" id="PF00924">
    <property type="entry name" value="MS_channel_2nd"/>
    <property type="match status" value="1"/>
</dbReference>
<evidence type="ECO:0000313" key="11">
    <source>
        <dbReference type="EMBL" id="NME69286.1"/>
    </source>
</evidence>
<dbReference type="SUPFAM" id="SSF82861">
    <property type="entry name" value="Mechanosensitive channel protein MscS (YggB), transmembrane region"/>
    <property type="match status" value="1"/>
</dbReference>